<evidence type="ECO:0000313" key="4">
    <source>
        <dbReference type="EMBL" id="SVE27213.1"/>
    </source>
</evidence>
<sequence length="233" mass="26374">MNAIIIAAGLGKRISEDVKDLPKSLLTVNGKPIIAYQIQALKQAGIEKIIVITGAHSEKFEIENVHYVKDHYYNEHDILGSLMEAKDFLKNDVLVLYSDIIFESKILRQILDSKGDISIAIDMTWEKMYEGRTEHPKSEAENVQLSKAKKIIKIKKNIKNENNDVGEFLGIMKFSPYGSGVFVKQYEELRKTHVGTFQQAPSVLKAYLTDMIQELVDSQIDVEAVIISGKWCE</sequence>
<organism evidence="4">
    <name type="scientific">marine metagenome</name>
    <dbReference type="NCBI Taxonomy" id="408172"/>
    <lineage>
        <taxon>unclassified sequences</taxon>
        <taxon>metagenomes</taxon>
        <taxon>ecological metagenomes</taxon>
    </lineage>
</organism>
<feature type="non-terminal residue" evidence="4">
    <location>
        <position position="233"/>
    </location>
</feature>
<dbReference type="PANTHER" id="PTHR43584">
    <property type="entry name" value="NUCLEOTIDYL TRANSFERASE"/>
    <property type="match status" value="1"/>
</dbReference>
<keyword evidence="1" id="KW-0808">Transferase</keyword>
<reference evidence="4" key="1">
    <citation type="submission" date="2018-05" db="EMBL/GenBank/DDBJ databases">
        <authorList>
            <person name="Lanie J.A."/>
            <person name="Ng W.-L."/>
            <person name="Kazmierczak K.M."/>
            <person name="Andrzejewski T.M."/>
            <person name="Davidsen T.M."/>
            <person name="Wayne K.J."/>
            <person name="Tettelin H."/>
            <person name="Glass J.I."/>
            <person name="Rusch D."/>
            <person name="Podicherti R."/>
            <person name="Tsui H.-C.T."/>
            <person name="Winkler M.E."/>
        </authorList>
    </citation>
    <scope>NUCLEOTIDE SEQUENCE</scope>
</reference>
<feature type="domain" description="MobA-like NTP transferase" evidence="3">
    <location>
        <begin position="3"/>
        <end position="113"/>
    </location>
</feature>
<protein>
    <recommendedName>
        <fullName evidence="3">MobA-like NTP transferase domain-containing protein</fullName>
    </recommendedName>
</protein>
<evidence type="ECO:0000259" key="3">
    <source>
        <dbReference type="Pfam" id="PF12804"/>
    </source>
</evidence>
<evidence type="ECO:0000256" key="2">
    <source>
        <dbReference type="ARBA" id="ARBA00022695"/>
    </source>
</evidence>
<proteinExistence type="predicted"/>
<dbReference type="Pfam" id="PF12804">
    <property type="entry name" value="NTP_transf_3"/>
    <property type="match status" value="1"/>
</dbReference>
<dbReference type="EMBL" id="UINC01205847">
    <property type="protein sequence ID" value="SVE27213.1"/>
    <property type="molecule type" value="Genomic_DNA"/>
</dbReference>
<dbReference type="InterPro" id="IPR029044">
    <property type="entry name" value="Nucleotide-diphossugar_trans"/>
</dbReference>
<accession>A0A383C572</accession>
<keyword evidence="2" id="KW-0548">Nucleotidyltransferase</keyword>
<dbReference type="SUPFAM" id="SSF53448">
    <property type="entry name" value="Nucleotide-diphospho-sugar transferases"/>
    <property type="match status" value="1"/>
</dbReference>
<dbReference type="AlphaFoldDB" id="A0A383C572"/>
<dbReference type="GO" id="GO:0016779">
    <property type="term" value="F:nucleotidyltransferase activity"/>
    <property type="evidence" value="ECO:0007669"/>
    <property type="project" value="UniProtKB-KW"/>
</dbReference>
<dbReference type="InterPro" id="IPR050065">
    <property type="entry name" value="GlmU-like"/>
</dbReference>
<evidence type="ECO:0000256" key="1">
    <source>
        <dbReference type="ARBA" id="ARBA00022679"/>
    </source>
</evidence>
<dbReference type="InterPro" id="IPR025877">
    <property type="entry name" value="MobA-like_NTP_Trfase"/>
</dbReference>
<name>A0A383C572_9ZZZZ</name>
<dbReference type="PANTHER" id="PTHR43584:SF8">
    <property type="entry name" value="N-ACETYLMURAMATE ALPHA-1-PHOSPHATE URIDYLYLTRANSFERASE"/>
    <property type="match status" value="1"/>
</dbReference>
<dbReference type="Gene3D" id="3.90.550.10">
    <property type="entry name" value="Spore Coat Polysaccharide Biosynthesis Protein SpsA, Chain A"/>
    <property type="match status" value="1"/>
</dbReference>
<gene>
    <name evidence="4" type="ORF">METZ01_LOCUS480067</name>
</gene>